<dbReference type="EMBL" id="LCLM01000019">
    <property type="protein sequence ID" value="KKU16993.1"/>
    <property type="molecule type" value="Genomic_DNA"/>
</dbReference>
<evidence type="ECO:0000259" key="2">
    <source>
        <dbReference type="Pfam" id="PF19077"/>
    </source>
</evidence>
<dbReference type="InterPro" id="IPR044016">
    <property type="entry name" value="Big_13"/>
</dbReference>
<protein>
    <submittedName>
        <fullName evidence="3">Polymorphic outer membrane protein</fullName>
    </submittedName>
</protein>
<evidence type="ECO:0000313" key="3">
    <source>
        <dbReference type="EMBL" id="KKU16993.1"/>
    </source>
</evidence>
<feature type="domain" description="Bacterial Ig-like" evidence="2">
    <location>
        <begin position="63"/>
        <end position="135"/>
    </location>
</feature>
<reference evidence="3 4" key="1">
    <citation type="journal article" date="2015" name="Nature">
        <title>rRNA introns, odd ribosomes, and small enigmatic genomes across a large radiation of phyla.</title>
        <authorList>
            <person name="Brown C.T."/>
            <person name="Hug L.A."/>
            <person name="Thomas B.C."/>
            <person name="Sharon I."/>
            <person name="Castelle C.J."/>
            <person name="Singh A."/>
            <person name="Wilkins M.J."/>
            <person name="Williams K.H."/>
            <person name="Banfield J.F."/>
        </authorList>
    </citation>
    <scope>NUCLEOTIDE SEQUENCE [LARGE SCALE GENOMIC DNA]</scope>
</reference>
<dbReference type="STRING" id="1618589.UX25_C0019G0006"/>
<accession>A0A0G1QGW5</accession>
<evidence type="ECO:0000256" key="1">
    <source>
        <dbReference type="SAM" id="MobiDB-lite"/>
    </source>
</evidence>
<dbReference type="Proteomes" id="UP000034922">
    <property type="component" value="Unassembled WGS sequence"/>
</dbReference>
<organism evidence="3 4">
    <name type="scientific">Candidatus Woesebacteria bacterium GW2011_GWC2_45_9</name>
    <dbReference type="NCBI Taxonomy" id="1618589"/>
    <lineage>
        <taxon>Bacteria</taxon>
        <taxon>Candidatus Woeseibacteriota</taxon>
    </lineage>
</organism>
<name>A0A0G1QGW5_9BACT</name>
<proteinExistence type="predicted"/>
<dbReference type="AlphaFoldDB" id="A0A0G1QGW5"/>
<dbReference type="NCBIfam" id="NF033510">
    <property type="entry name" value="Ca_tandemer"/>
    <property type="match status" value="2"/>
</dbReference>
<sequence>MRRAFLFTILTILAILGVLFYGLPSVAKFAAFLSDLRKSSLPVDKNDNTPPAPPRLDRLPEATNNPEVEISGATEEGATIVLTLNGKEEEVVADADGKFRFSFPLKKGENEISAKAKDLAGNESQQATPVTVTFDNEVPPLDISYPADGSQFYGDGQRQLAIKGTTEAGVTLTINDRLVKVEENGSFTFASTLGEGENSFNFKSTDKAGNQTEKTIKVNFSP</sequence>
<dbReference type="Pfam" id="PF19077">
    <property type="entry name" value="Big_13"/>
    <property type="match status" value="1"/>
</dbReference>
<comment type="caution">
    <text evidence="3">The sequence shown here is derived from an EMBL/GenBank/DDBJ whole genome shotgun (WGS) entry which is preliminary data.</text>
</comment>
<dbReference type="InterPro" id="IPR013783">
    <property type="entry name" value="Ig-like_fold"/>
</dbReference>
<dbReference type="Gene3D" id="2.60.40.10">
    <property type="entry name" value="Immunoglobulins"/>
    <property type="match status" value="2"/>
</dbReference>
<evidence type="ECO:0000313" key="4">
    <source>
        <dbReference type="Proteomes" id="UP000034922"/>
    </source>
</evidence>
<feature type="region of interest" description="Disordered" evidence="1">
    <location>
        <begin position="42"/>
        <end position="63"/>
    </location>
</feature>
<dbReference type="Pfam" id="PF09136">
    <property type="entry name" value="Glucodextran_B"/>
    <property type="match status" value="1"/>
</dbReference>
<gene>
    <name evidence="3" type="ORF">UX25_C0019G0006</name>
</gene>